<organism evidence="1 2">
    <name type="scientific">Neorhizobium galegae</name>
    <name type="common">Rhizobium galegae</name>
    <dbReference type="NCBI Taxonomy" id="399"/>
    <lineage>
        <taxon>Bacteria</taxon>
        <taxon>Pseudomonadati</taxon>
        <taxon>Pseudomonadota</taxon>
        <taxon>Alphaproteobacteria</taxon>
        <taxon>Hyphomicrobiales</taxon>
        <taxon>Rhizobiaceae</taxon>
        <taxon>Rhizobium/Agrobacterium group</taxon>
        <taxon>Neorhizobium</taxon>
    </lineage>
</organism>
<keyword evidence="1" id="KW-0378">Hydrolase</keyword>
<dbReference type="PANTHER" id="PTHR43481">
    <property type="entry name" value="FRUCTOSE-1-PHOSPHATE PHOSPHATASE"/>
    <property type="match status" value="1"/>
</dbReference>
<dbReference type="SFLD" id="SFLDG01129">
    <property type="entry name" value="C1.5:_HAD__Beta-PGM__Phosphata"/>
    <property type="match status" value="1"/>
</dbReference>
<evidence type="ECO:0000313" key="1">
    <source>
        <dbReference type="EMBL" id="KAB1085370.1"/>
    </source>
</evidence>
<comment type="caution">
    <text evidence="1">The sequence shown here is derived from an EMBL/GenBank/DDBJ whole genome shotgun (WGS) entry which is preliminary data.</text>
</comment>
<dbReference type="NCBIfam" id="TIGR01549">
    <property type="entry name" value="HAD-SF-IA-v1"/>
    <property type="match status" value="1"/>
</dbReference>
<dbReference type="Gene3D" id="1.10.150.240">
    <property type="entry name" value="Putative phosphatase, domain 2"/>
    <property type="match status" value="1"/>
</dbReference>
<reference evidence="1 2" key="1">
    <citation type="submission" date="2019-09" db="EMBL/GenBank/DDBJ databases">
        <title>Genome sequencing of Ng87 strain.</title>
        <authorList>
            <person name="Karasev E.S."/>
            <person name="Andronov E."/>
        </authorList>
    </citation>
    <scope>NUCLEOTIDE SEQUENCE [LARGE SCALE GENOMIC DNA]</scope>
    <source>
        <strain evidence="1 2">Ng87</strain>
    </source>
</reference>
<dbReference type="Proteomes" id="UP000386575">
    <property type="component" value="Unassembled WGS sequence"/>
</dbReference>
<sequence>MSPSLTIQPIDAVLLDMDGTVLNSIKAAERIWGAWAKRHGLDVVTFLPTIHGVQSVETIRRLSLAGVDPVVEAAAITQAELDDVVGIEAIAGAAKFLSALAGFRWGIVTSAPRALAQRRMEAAGLPNAPLLIAAEDVAEGKPAPDCFLLAAARLGTTADKCLVFEDSAAGLLAAERAGASVLVVTSTHERPIVHRHATITDYSDLTLERLPGGDIRICALHEGEHLATSPSFVMQPI</sequence>
<accession>A0A6A1TMD3</accession>
<dbReference type="PANTHER" id="PTHR43481:SF4">
    <property type="entry name" value="GLYCEROL-1-PHOSPHATE PHOSPHOHYDROLASE 1-RELATED"/>
    <property type="match status" value="1"/>
</dbReference>
<dbReference type="Pfam" id="PF00702">
    <property type="entry name" value="Hydrolase"/>
    <property type="match status" value="1"/>
</dbReference>
<dbReference type="InterPro" id="IPR006439">
    <property type="entry name" value="HAD-SF_hydro_IA"/>
</dbReference>
<dbReference type="AlphaFoldDB" id="A0A6A1TMD3"/>
<name>A0A6A1TMD3_NEOGA</name>
<dbReference type="Gene3D" id="3.40.50.1000">
    <property type="entry name" value="HAD superfamily/HAD-like"/>
    <property type="match status" value="1"/>
</dbReference>
<protein>
    <submittedName>
        <fullName evidence="1">HAD-IA family hydrolase</fullName>
    </submittedName>
</protein>
<evidence type="ECO:0000313" key="2">
    <source>
        <dbReference type="Proteomes" id="UP000386575"/>
    </source>
</evidence>
<dbReference type="InterPro" id="IPR023198">
    <property type="entry name" value="PGP-like_dom2"/>
</dbReference>
<dbReference type="EMBL" id="VZUL01000002">
    <property type="protein sequence ID" value="KAB1085370.1"/>
    <property type="molecule type" value="Genomic_DNA"/>
</dbReference>
<gene>
    <name evidence="1" type="ORF">F4V91_02310</name>
</gene>
<dbReference type="NCBIfam" id="TIGR01509">
    <property type="entry name" value="HAD-SF-IA-v3"/>
    <property type="match status" value="1"/>
</dbReference>
<dbReference type="InterPro" id="IPR051806">
    <property type="entry name" value="HAD-like_SPP"/>
</dbReference>
<dbReference type="GO" id="GO:0050308">
    <property type="term" value="F:sugar-phosphatase activity"/>
    <property type="evidence" value="ECO:0007669"/>
    <property type="project" value="TreeGrafter"/>
</dbReference>
<proteinExistence type="predicted"/>
<dbReference type="InterPro" id="IPR036412">
    <property type="entry name" value="HAD-like_sf"/>
</dbReference>
<dbReference type="InterPro" id="IPR023214">
    <property type="entry name" value="HAD_sf"/>
</dbReference>
<dbReference type="PROSITE" id="PS01228">
    <property type="entry name" value="COF_1"/>
    <property type="match status" value="1"/>
</dbReference>
<dbReference type="SUPFAM" id="SSF56784">
    <property type="entry name" value="HAD-like"/>
    <property type="match status" value="1"/>
</dbReference>
<dbReference type="RefSeq" id="WP_151041035.1">
    <property type="nucleotide sequence ID" value="NZ_VZUL01000002.1"/>
</dbReference>
<dbReference type="SFLD" id="SFLDS00003">
    <property type="entry name" value="Haloacid_Dehalogenase"/>
    <property type="match status" value="1"/>
</dbReference>